<organism evidence="1 2">
    <name type="scientific">Gibberella intermedia</name>
    <name type="common">Bulb rot disease fungus</name>
    <name type="synonym">Fusarium proliferatum</name>
    <dbReference type="NCBI Taxonomy" id="948311"/>
    <lineage>
        <taxon>Eukaryota</taxon>
        <taxon>Fungi</taxon>
        <taxon>Dikarya</taxon>
        <taxon>Ascomycota</taxon>
        <taxon>Pezizomycotina</taxon>
        <taxon>Sordariomycetes</taxon>
        <taxon>Hypocreomycetidae</taxon>
        <taxon>Hypocreales</taxon>
        <taxon>Nectriaceae</taxon>
        <taxon>Fusarium</taxon>
        <taxon>Fusarium fujikuroi species complex</taxon>
    </lineage>
</organism>
<evidence type="ECO:0008006" key="3">
    <source>
        <dbReference type="Google" id="ProtNLM"/>
    </source>
</evidence>
<sequence>MEKPMEIQVRINSEGALRNQRYAFTDRFTLVSELLQNARRAGATLIEVSHDEPSRTLRVRDNGRGLGDFQKLLTFHESGWDQDLQRQEQPFGVGFSKCLYASTRCIVTSGGLEADIDTAAALAHASVPVRPSAVGVHPGTIVELYGVDLEGLHRRIGPMCRGFPVPVEFNGRLIPRPDATDASNGDGFHDTPVGAVRLSGSVDGRCSVRTRVYLQGFCVNRRPSHLDEHDDSNVVHLDPARHLARLPDRDRLIDEDTQLKAVDEAVTHLWRRILLHRKGSLPAAEFVETFYGAMHMWKHLDLLDDVPVLPRVLCDTITYPVQEAFPSRDFMEPLASAPTREEVESGRLRLVSLDAPSDESMADWMLAWSLKMVVFDAHVLGPGHWVHAHVRELSARDVSVRAVGETLRTRLEGRWLWADVVLCERVRLEAGGETVELEEDGLAHEGTLFIPAGECSGCAVQQASDFVDSDGHWHEDDMEADTAMLAELIHRMRASDPVSTLRAMLERLNLERFPVMVGRTFRLSVGPSPEEHVLELLG</sequence>
<dbReference type="SUPFAM" id="SSF55874">
    <property type="entry name" value="ATPase domain of HSP90 chaperone/DNA topoisomerase II/histidine kinase"/>
    <property type="match status" value="1"/>
</dbReference>
<dbReference type="AlphaFoldDB" id="A0A420S0C5"/>
<name>A0A420S0C5_GIBIN</name>
<dbReference type="Proteomes" id="UP000283569">
    <property type="component" value="Unassembled WGS sequence"/>
</dbReference>
<comment type="caution">
    <text evidence="1">The sequence shown here is derived from an EMBL/GenBank/DDBJ whole genome shotgun (WGS) entry which is preliminary data.</text>
</comment>
<proteinExistence type="predicted"/>
<evidence type="ECO:0000313" key="1">
    <source>
        <dbReference type="EMBL" id="RKL22728.1"/>
    </source>
</evidence>
<evidence type="ECO:0000313" key="2">
    <source>
        <dbReference type="Proteomes" id="UP000283569"/>
    </source>
</evidence>
<reference evidence="1 2" key="1">
    <citation type="journal article" date="2018" name="Sci. Rep.">
        <title>Characterisation of pathogen-specific regions and novel effector candidates in Fusarium oxysporum f. sp. cepae.</title>
        <authorList>
            <person name="Armitage A.D."/>
            <person name="Taylor A."/>
            <person name="Sobczyk M.K."/>
            <person name="Baxter L."/>
            <person name="Greenfield B.P."/>
            <person name="Bates H.J."/>
            <person name="Wilson F."/>
            <person name="Jackson A.C."/>
            <person name="Ott S."/>
            <person name="Harrison R.J."/>
            <person name="Clarkson J.P."/>
        </authorList>
    </citation>
    <scope>NUCLEOTIDE SEQUENCE [LARGE SCALE GENOMIC DNA]</scope>
    <source>
        <strain evidence="1 2">Fp_A8</strain>
    </source>
</reference>
<dbReference type="Gene3D" id="3.30.565.10">
    <property type="entry name" value="Histidine kinase-like ATPase, C-terminal domain"/>
    <property type="match status" value="1"/>
</dbReference>
<dbReference type="InterPro" id="IPR036890">
    <property type="entry name" value="HATPase_C_sf"/>
</dbReference>
<gene>
    <name evidence="1" type="ORF">BFJ72_g14656</name>
</gene>
<dbReference type="EMBL" id="MRDB01000118">
    <property type="protein sequence ID" value="RKL22728.1"/>
    <property type="molecule type" value="Genomic_DNA"/>
</dbReference>
<accession>A0A420S0C5</accession>
<protein>
    <recommendedName>
        <fullName evidence="3">ATP-binding protein</fullName>
    </recommendedName>
</protein>